<accession>A0A3P7GJQ5</accession>
<name>A0A3P7GJQ5_TOXCA</name>
<feature type="compositionally biased region" description="Basic and acidic residues" evidence="1">
    <location>
        <begin position="8"/>
        <end position="20"/>
    </location>
</feature>
<dbReference type="EMBL" id="UYWY01024593">
    <property type="protein sequence ID" value="VDM48921.1"/>
    <property type="molecule type" value="Genomic_DNA"/>
</dbReference>
<feature type="region of interest" description="Disordered" evidence="1">
    <location>
        <begin position="1"/>
        <end position="34"/>
    </location>
</feature>
<reference evidence="2" key="1">
    <citation type="submission" date="2018-11" db="EMBL/GenBank/DDBJ databases">
        <authorList>
            <consortium name="Pathogen Informatics"/>
        </authorList>
    </citation>
    <scope>NUCLEOTIDE SEQUENCE [LARGE SCALE GENOMIC DNA]</scope>
</reference>
<dbReference type="AlphaFoldDB" id="A0A3P7GJQ5"/>
<proteinExistence type="predicted"/>
<protein>
    <submittedName>
        <fullName evidence="2">Uncharacterized protein</fullName>
    </submittedName>
</protein>
<gene>
    <name evidence="2" type="ORF">TCNE_LOCUS17600</name>
</gene>
<evidence type="ECO:0000313" key="2">
    <source>
        <dbReference type="EMBL" id="VDM48921.1"/>
    </source>
</evidence>
<sequence length="51" mass="5936">MTQKKEHRMMSECAKNEKRATTSQTSADETLRHPRHRKATLDILDILQTVV</sequence>
<evidence type="ECO:0000256" key="1">
    <source>
        <dbReference type="SAM" id="MobiDB-lite"/>
    </source>
</evidence>
<organism evidence="2">
    <name type="scientific">Toxocara canis</name>
    <name type="common">Canine roundworm</name>
    <dbReference type="NCBI Taxonomy" id="6265"/>
    <lineage>
        <taxon>Eukaryota</taxon>
        <taxon>Metazoa</taxon>
        <taxon>Ecdysozoa</taxon>
        <taxon>Nematoda</taxon>
        <taxon>Chromadorea</taxon>
        <taxon>Rhabditida</taxon>
        <taxon>Spirurina</taxon>
        <taxon>Ascaridomorpha</taxon>
        <taxon>Ascaridoidea</taxon>
        <taxon>Toxocaridae</taxon>
        <taxon>Toxocara</taxon>
    </lineage>
</organism>